<keyword evidence="3 6" id="KW-0732">Signal</keyword>
<dbReference type="InterPro" id="IPR012944">
    <property type="entry name" value="SusD_RagB_dom"/>
</dbReference>
<comment type="similarity">
    <text evidence="2">Belongs to the SusD family.</text>
</comment>
<dbReference type="Proteomes" id="UP000320533">
    <property type="component" value="Chromosome"/>
</dbReference>
<evidence type="ECO:0000256" key="4">
    <source>
        <dbReference type="ARBA" id="ARBA00023136"/>
    </source>
</evidence>
<gene>
    <name evidence="9" type="ORF">Bun01g_00270</name>
</gene>
<reference evidence="9 10" key="1">
    <citation type="submission" date="2019-06" db="EMBL/GenBank/DDBJ databases">
        <title>Complete genome sequence of Bacteroides uniformis NBRC 113350.</title>
        <authorList>
            <person name="Miura T."/>
            <person name="Furukawa M."/>
            <person name="Shimamura M."/>
            <person name="Ohyama Y."/>
            <person name="Yamazoe A."/>
            <person name="Kawasaki H."/>
        </authorList>
    </citation>
    <scope>NUCLEOTIDE SEQUENCE [LARGE SCALE GENOMIC DNA]</scope>
    <source>
        <strain evidence="9 10">NBRC 113350</strain>
    </source>
</reference>
<evidence type="ECO:0000259" key="7">
    <source>
        <dbReference type="Pfam" id="PF07980"/>
    </source>
</evidence>
<evidence type="ECO:0000256" key="5">
    <source>
        <dbReference type="ARBA" id="ARBA00023237"/>
    </source>
</evidence>
<feature type="domain" description="SusD-like N-terminal" evidence="8">
    <location>
        <begin position="30"/>
        <end position="235"/>
    </location>
</feature>
<feature type="chain" id="PRO_5021244244" evidence="6">
    <location>
        <begin position="24"/>
        <end position="689"/>
    </location>
</feature>
<evidence type="ECO:0000259" key="8">
    <source>
        <dbReference type="Pfam" id="PF14322"/>
    </source>
</evidence>
<comment type="subcellular location">
    <subcellularLocation>
        <location evidence="1">Cell outer membrane</location>
    </subcellularLocation>
</comment>
<dbReference type="InterPro" id="IPR011990">
    <property type="entry name" value="TPR-like_helical_dom_sf"/>
</dbReference>
<evidence type="ECO:0000256" key="2">
    <source>
        <dbReference type="ARBA" id="ARBA00006275"/>
    </source>
</evidence>
<accession>A0A4Y1VC59</accession>
<feature type="domain" description="RagB/SusD" evidence="7">
    <location>
        <begin position="347"/>
        <end position="679"/>
    </location>
</feature>
<evidence type="ECO:0000256" key="1">
    <source>
        <dbReference type="ARBA" id="ARBA00004442"/>
    </source>
</evidence>
<dbReference type="AlphaFoldDB" id="A0A4Y1VC59"/>
<name>A0A4Y1VC59_BACUN</name>
<keyword evidence="4" id="KW-0472">Membrane</keyword>
<dbReference type="InterPro" id="IPR033985">
    <property type="entry name" value="SusD-like_N"/>
</dbReference>
<evidence type="ECO:0000313" key="9">
    <source>
        <dbReference type="EMBL" id="BBK85657.1"/>
    </source>
</evidence>
<proteinExistence type="inferred from homology"/>
<feature type="signal peptide" evidence="6">
    <location>
        <begin position="1"/>
        <end position="23"/>
    </location>
</feature>
<evidence type="ECO:0000256" key="6">
    <source>
        <dbReference type="SAM" id="SignalP"/>
    </source>
</evidence>
<dbReference type="Pfam" id="PF14322">
    <property type="entry name" value="SusD-like_3"/>
    <property type="match status" value="1"/>
</dbReference>
<protein>
    <submittedName>
        <fullName evidence="9">Starch-binding protein</fullName>
    </submittedName>
</protein>
<dbReference type="SUPFAM" id="SSF48452">
    <property type="entry name" value="TPR-like"/>
    <property type="match status" value="1"/>
</dbReference>
<evidence type="ECO:0000313" key="10">
    <source>
        <dbReference type="Proteomes" id="UP000320533"/>
    </source>
</evidence>
<dbReference type="Pfam" id="PF07980">
    <property type="entry name" value="SusD_RagB"/>
    <property type="match status" value="1"/>
</dbReference>
<dbReference type="PROSITE" id="PS51257">
    <property type="entry name" value="PROKAR_LIPOPROTEIN"/>
    <property type="match status" value="1"/>
</dbReference>
<sequence>MKNIMKSNYRYIVKAFMAMAVIAGTTSCDDFLDREPMSSISPETYYSTAAQLEANLNDEYPNVLPSFGQWTYGIFGEDKGTDNQIEVNANDRYTQDRWKVPHSESDNWKFERIYRINFFLSEALPKFGEDMSGSQNTISGSVATIKHYIGEMYFLRAYEYFKKLQLFGDFPIIDQPLADEMEALREASKRFPRNEVARFIISDLDKAYAYMSDVDMATTRINKDAAMLVKSRVALFEATWLQNFKGTAFVPGGEGWPGASLHNNYQYPSGNLDNEVKYFLEQAVEASKLVADKYKGNLTENTGVLQQSADDPSNPYFDMFAQEDLSDVKEVLLWRQYARGLSTHNINAAAGRGNYRIGLTRGFVQNFLMKDGTPVYAHGSYADGDGYYMGDKTVADVRVNRDPRLSIFLKEPGQKNILFEVDNNEGTEVVMEEPYPAITSGDGERGYATGYALRKGGSFNRKYYANGGGYTAAVCFRAAEALLNYMEASYLLNGTLDATAREYWTVLRQRAGISTDFDKTIAATDMSKEAENDWGAYTGGSVISDKTLYNIRRERRCEFLAEGLRYMDLCRWRSMDQLMTAPSHLEGMHLWNTPMEDWYLDDNGKSILVADGTDKANVSSKDKSEYLRPFERSSNQSAYNGCTWKMAHYLNPIMIKQFQLTATSGADVSTSILYQNPYWPVVADQPAEK</sequence>
<keyword evidence="5" id="KW-0998">Cell outer membrane</keyword>
<dbReference type="GO" id="GO:0009279">
    <property type="term" value="C:cell outer membrane"/>
    <property type="evidence" value="ECO:0007669"/>
    <property type="project" value="UniProtKB-SubCell"/>
</dbReference>
<evidence type="ECO:0000256" key="3">
    <source>
        <dbReference type="ARBA" id="ARBA00022729"/>
    </source>
</evidence>
<organism evidence="9 10">
    <name type="scientific">Bacteroides uniformis</name>
    <dbReference type="NCBI Taxonomy" id="820"/>
    <lineage>
        <taxon>Bacteria</taxon>
        <taxon>Pseudomonadati</taxon>
        <taxon>Bacteroidota</taxon>
        <taxon>Bacteroidia</taxon>
        <taxon>Bacteroidales</taxon>
        <taxon>Bacteroidaceae</taxon>
        <taxon>Bacteroides</taxon>
    </lineage>
</organism>
<dbReference type="KEGG" id="bun:Bun01g_00270"/>
<dbReference type="EMBL" id="AP019724">
    <property type="protein sequence ID" value="BBK85657.1"/>
    <property type="molecule type" value="Genomic_DNA"/>
</dbReference>
<dbReference type="Gene3D" id="1.25.40.390">
    <property type="match status" value="1"/>
</dbReference>